<accession>A0A0S4JLR4</accession>
<dbReference type="Gene3D" id="2.102.10.10">
    <property type="entry name" value="Rieske [2Fe-2S] iron-sulphur domain"/>
    <property type="match status" value="1"/>
</dbReference>
<evidence type="ECO:0000256" key="1">
    <source>
        <dbReference type="ARBA" id="ARBA00022714"/>
    </source>
</evidence>
<feature type="compositionally biased region" description="Basic and acidic residues" evidence="6">
    <location>
        <begin position="279"/>
        <end position="288"/>
    </location>
</feature>
<name>A0A0S4JLR4_BODSA</name>
<evidence type="ECO:0000256" key="4">
    <source>
        <dbReference type="ARBA" id="ARBA00023014"/>
    </source>
</evidence>
<evidence type="ECO:0000256" key="3">
    <source>
        <dbReference type="ARBA" id="ARBA00023004"/>
    </source>
</evidence>
<proteinExistence type="predicted"/>
<dbReference type="InterPro" id="IPR036922">
    <property type="entry name" value="Rieske_2Fe-2S_sf"/>
</dbReference>
<dbReference type="PANTHER" id="PTHR21496:SF0">
    <property type="entry name" value="RIESKE DOMAIN-CONTAINING PROTEIN"/>
    <property type="match status" value="1"/>
</dbReference>
<dbReference type="InterPro" id="IPR017941">
    <property type="entry name" value="Rieske_2Fe-2S"/>
</dbReference>
<comment type="cofactor">
    <cofactor evidence="5">
        <name>[2Fe-2S] cluster</name>
        <dbReference type="ChEBI" id="CHEBI:190135"/>
    </cofactor>
</comment>
<dbReference type="AlphaFoldDB" id="A0A0S4JLR4"/>
<protein>
    <recommendedName>
        <fullName evidence="7">Rieske domain-containing protein</fullName>
    </recommendedName>
</protein>
<feature type="compositionally biased region" description="Polar residues" evidence="6">
    <location>
        <begin position="289"/>
        <end position="302"/>
    </location>
</feature>
<keyword evidence="9" id="KW-1185">Reference proteome</keyword>
<sequence length="330" mass="35714">MFVGINDLPSYALCTVEELLECQEQHSASASASPSNPEHWEVCVSTSSSQKNAADGRYAFNGRGRLLLVTREEREIAVIAVHRPVVVGGDDEDPVSSSSLKLSNNIIINVFAFDKNCYHVGYPMDMGDIEDIDVSRSGGGHGFHVMCITCPLHNRIFDLRTGGMVTVAYDEKSIEHAPCLVREGKRKGGAPSVLPCHQRVHPVTLVTSQKNSSHHTIVVHDTFGHGNASSTATSAVGSAAGAECQTDVTLLSDKYNPVGAAEDLHEFNPKKGNSFVKFRPPEDPKKVSENNPPATTVVSQEIPSEVLPPHQVEHKKERSDAHKQSCCVVS</sequence>
<dbReference type="GO" id="GO:0046872">
    <property type="term" value="F:metal ion binding"/>
    <property type="evidence" value="ECO:0007669"/>
    <property type="project" value="UniProtKB-KW"/>
</dbReference>
<keyword evidence="1" id="KW-0001">2Fe-2S</keyword>
<dbReference type="GO" id="GO:0051537">
    <property type="term" value="F:2 iron, 2 sulfur cluster binding"/>
    <property type="evidence" value="ECO:0007669"/>
    <property type="project" value="UniProtKB-KW"/>
</dbReference>
<feature type="compositionally biased region" description="Basic and acidic residues" evidence="6">
    <location>
        <begin position="311"/>
        <end position="323"/>
    </location>
</feature>
<keyword evidence="4" id="KW-0411">Iron-sulfur</keyword>
<evidence type="ECO:0000313" key="9">
    <source>
        <dbReference type="Proteomes" id="UP000051952"/>
    </source>
</evidence>
<dbReference type="SUPFAM" id="SSF50022">
    <property type="entry name" value="ISP domain"/>
    <property type="match status" value="1"/>
</dbReference>
<evidence type="ECO:0000256" key="5">
    <source>
        <dbReference type="ARBA" id="ARBA00034078"/>
    </source>
</evidence>
<evidence type="ECO:0000313" key="8">
    <source>
        <dbReference type="EMBL" id="CUG91159.1"/>
    </source>
</evidence>
<dbReference type="EMBL" id="CYKH01001894">
    <property type="protein sequence ID" value="CUG91159.1"/>
    <property type="molecule type" value="Genomic_DNA"/>
</dbReference>
<organism evidence="8 9">
    <name type="scientific">Bodo saltans</name>
    <name type="common">Flagellated protozoan</name>
    <dbReference type="NCBI Taxonomy" id="75058"/>
    <lineage>
        <taxon>Eukaryota</taxon>
        <taxon>Discoba</taxon>
        <taxon>Euglenozoa</taxon>
        <taxon>Kinetoplastea</taxon>
        <taxon>Metakinetoplastina</taxon>
        <taxon>Eubodonida</taxon>
        <taxon>Bodonidae</taxon>
        <taxon>Bodo</taxon>
    </lineage>
</organism>
<dbReference type="PANTHER" id="PTHR21496">
    <property type="entry name" value="FERREDOXIN-RELATED"/>
    <property type="match status" value="1"/>
</dbReference>
<keyword evidence="2" id="KW-0479">Metal-binding</keyword>
<feature type="region of interest" description="Disordered" evidence="6">
    <location>
        <begin position="264"/>
        <end position="330"/>
    </location>
</feature>
<dbReference type="Proteomes" id="UP000051952">
    <property type="component" value="Unassembled WGS sequence"/>
</dbReference>
<evidence type="ECO:0000259" key="7">
    <source>
        <dbReference type="PROSITE" id="PS51296"/>
    </source>
</evidence>
<reference evidence="9" key="1">
    <citation type="submission" date="2015-09" db="EMBL/GenBank/DDBJ databases">
        <authorList>
            <consortium name="Pathogen Informatics"/>
        </authorList>
    </citation>
    <scope>NUCLEOTIDE SEQUENCE [LARGE SCALE GENOMIC DNA]</scope>
    <source>
        <strain evidence="9">Lake Konstanz</strain>
    </source>
</reference>
<feature type="domain" description="Rieske" evidence="7">
    <location>
        <begin position="84"/>
        <end position="188"/>
    </location>
</feature>
<evidence type="ECO:0000256" key="2">
    <source>
        <dbReference type="ARBA" id="ARBA00022723"/>
    </source>
</evidence>
<gene>
    <name evidence="8" type="ORF">BSAL_30495</name>
</gene>
<dbReference type="PROSITE" id="PS51296">
    <property type="entry name" value="RIESKE"/>
    <property type="match status" value="1"/>
</dbReference>
<dbReference type="VEuPathDB" id="TriTrypDB:BSAL_30495"/>
<evidence type="ECO:0000256" key="6">
    <source>
        <dbReference type="SAM" id="MobiDB-lite"/>
    </source>
</evidence>
<keyword evidence="3" id="KW-0408">Iron</keyword>